<dbReference type="PANTHER" id="PTHR12645">
    <property type="entry name" value="ALR/ERV"/>
    <property type="match status" value="1"/>
</dbReference>
<dbReference type="Pfam" id="PF04777">
    <property type="entry name" value="Evr1_Alr"/>
    <property type="match status" value="1"/>
</dbReference>
<proteinExistence type="predicted"/>
<evidence type="ECO:0000256" key="3">
    <source>
        <dbReference type="ARBA" id="ARBA00022827"/>
    </source>
</evidence>
<protein>
    <recommendedName>
        <fullName evidence="6">Sulfhydryl oxidase</fullName>
        <ecNumber evidence="6">1.8.3.2</ecNumber>
    </recommendedName>
</protein>
<keyword evidence="5" id="KW-1015">Disulfide bond</keyword>
<dbReference type="InterPro" id="IPR036774">
    <property type="entry name" value="ERV/ALR_sulphydryl_oxid_sf"/>
</dbReference>
<dbReference type="Gene3D" id="1.20.120.310">
    <property type="entry name" value="ERV/ALR sulfhydryl oxidase domain"/>
    <property type="match status" value="1"/>
</dbReference>
<evidence type="ECO:0000256" key="2">
    <source>
        <dbReference type="ARBA" id="ARBA00022630"/>
    </source>
</evidence>
<name>A0A4P9WF17_9FUNG</name>
<dbReference type="AlphaFoldDB" id="A0A4P9WF17"/>
<sequence>ARHFQQVLEGNPPDVTNRETISLWACNVHNIVNLRLEKPQFDCTKLDAKCGCADEPASGSTSGAL</sequence>
<reference evidence="9" key="1">
    <citation type="journal article" date="2018" name="Nat. Microbiol.">
        <title>Leveraging single-cell genomics to expand the fungal tree of life.</title>
        <authorList>
            <person name="Ahrendt S.R."/>
            <person name="Quandt C.A."/>
            <person name="Ciobanu D."/>
            <person name="Clum A."/>
            <person name="Salamov A."/>
            <person name="Andreopoulos B."/>
            <person name="Cheng J.F."/>
            <person name="Woyke T."/>
            <person name="Pelin A."/>
            <person name="Henrissat B."/>
            <person name="Reynolds N.K."/>
            <person name="Benny G.L."/>
            <person name="Smith M.E."/>
            <person name="James T.Y."/>
            <person name="Grigoriev I.V."/>
        </authorList>
    </citation>
    <scope>NUCLEOTIDE SEQUENCE [LARGE SCALE GENOMIC DNA]</scope>
</reference>
<evidence type="ECO:0000259" key="7">
    <source>
        <dbReference type="PROSITE" id="PS51324"/>
    </source>
</evidence>
<keyword evidence="2 6" id="KW-0285">Flavoprotein</keyword>
<dbReference type="GO" id="GO:0016971">
    <property type="term" value="F:flavin-dependent sulfhydryl oxidase activity"/>
    <property type="evidence" value="ECO:0007669"/>
    <property type="project" value="InterPro"/>
</dbReference>
<feature type="domain" description="ERV/ALR sulfhydryl oxidase" evidence="7">
    <location>
        <begin position="1"/>
        <end position="50"/>
    </location>
</feature>
<comment type="cofactor">
    <cofactor evidence="1 6">
        <name>FAD</name>
        <dbReference type="ChEBI" id="CHEBI:57692"/>
    </cofactor>
</comment>
<evidence type="ECO:0000313" key="9">
    <source>
        <dbReference type="Proteomes" id="UP000269721"/>
    </source>
</evidence>
<dbReference type="PROSITE" id="PS51324">
    <property type="entry name" value="ERV_ALR"/>
    <property type="match status" value="1"/>
</dbReference>
<evidence type="ECO:0000256" key="1">
    <source>
        <dbReference type="ARBA" id="ARBA00001974"/>
    </source>
</evidence>
<gene>
    <name evidence="8" type="ORF">BDK51DRAFT_19153</name>
</gene>
<dbReference type="GO" id="GO:0005739">
    <property type="term" value="C:mitochondrion"/>
    <property type="evidence" value="ECO:0007669"/>
    <property type="project" value="TreeGrafter"/>
</dbReference>
<evidence type="ECO:0000313" key="8">
    <source>
        <dbReference type="EMBL" id="RKO89016.1"/>
    </source>
</evidence>
<keyword evidence="9" id="KW-1185">Reference proteome</keyword>
<dbReference type="InterPro" id="IPR017905">
    <property type="entry name" value="ERV/ALR_sulphydryl_oxidase"/>
</dbReference>
<evidence type="ECO:0000256" key="4">
    <source>
        <dbReference type="ARBA" id="ARBA00023002"/>
    </source>
</evidence>
<keyword evidence="4 6" id="KW-0560">Oxidoreductase</keyword>
<evidence type="ECO:0000256" key="6">
    <source>
        <dbReference type="RuleBase" id="RU371123"/>
    </source>
</evidence>
<dbReference type="Proteomes" id="UP000269721">
    <property type="component" value="Unassembled WGS sequence"/>
</dbReference>
<dbReference type="InterPro" id="IPR039799">
    <property type="entry name" value="ALR/ERV"/>
</dbReference>
<comment type="catalytic activity">
    <reaction evidence="6">
        <text>2 R'C(R)SH + O2 = R'C(R)S-S(R)CR' + H2O2</text>
        <dbReference type="Rhea" id="RHEA:17357"/>
        <dbReference type="ChEBI" id="CHEBI:15379"/>
        <dbReference type="ChEBI" id="CHEBI:16240"/>
        <dbReference type="ChEBI" id="CHEBI:16520"/>
        <dbReference type="ChEBI" id="CHEBI:17412"/>
        <dbReference type="EC" id="1.8.3.2"/>
    </reaction>
</comment>
<feature type="non-terminal residue" evidence="8">
    <location>
        <position position="1"/>
    </location>
</feature>
<organism evidence="8 9">
    <name type="scientific">Blyttiomyces helicus</name>
    <dbReference type="NCBI Taxonomy" id="388810"/>
    <lineage>
        <taxon>Eukaryota</taxon>
        <taxon>Fungi</taxon>
        <taxon>Fungi incertae sedis</taxon>
        <taxon>Chytridiomycota</taxon>
        <taxon>Chytridiomycota incertae sedis</taxon>
        <taxon>Chytridiomycetes</taxon>
        <taxon>Chytridiomycetes incertae sedis</taxon>
        <taxon>Blyttiomyces</taxon>
    </lineage>
</organism>
<dbReference type="SUPFAM" id="SSF69000">
    <property type="entry name" value="FAD-dependent thiol oxidase"/>
    <property type="match status" value="1"/>
</dbReference>
<dbReference type="GO" id="GO:0050660">
    <property type="term" value="F:flavin adenine dinucleotide binding"/>
    <property type="evidence" value="ECO:0007669"/>
    <property type="project" value="TreeGrafter"/>
</dbReference>
<dbReference type="EC" id="1.8.3.2" evidence="6"/>
<dbReference type="EMBL" id="KZ996342">
    <property type="protein sequence ID" value="RKO89016.1"/>
    <property type="molecule type" value="Genomic_DNA"/>
</dbReference>
<dbReference type="OrthoDB" id="59470at2759"/>
<keyword evidence="3 6" id="KW-0274">FAD</keyword>
<dbReference type="PANTHER" id="PTHR12645:SF1">
    <property type="entry name" value="FAD-LINKED SULFHYDRYL OXIDASE ERV2"/>
    <property type="match status" value="1"/>
</dbReference>
<evidence type="ECO:0000256" key="5">
    <source>
        <dbReference type="ARBA" id="ARBA00023157"/>
    </source>
</evidence>
<accession>A0A4P9WF17</accession>